<dbReference type="OrthoDB" id="2990795at2"/>
<evidence type="ECO:0008006" key="4">
    <source>
        <dbReference type="Google" id="ProtNLM"/>
    </source>
</evidence>
<protein>
    <recommendedName>
        <fullName evidence="4">Antitoxin</fullName>
    </recommendedName>
</protein>
<evidence type="ECO:0000256" key="1">
    <source>
        <dbReference type="SAM" id="Coils"/>
    </source>
</evidence>
<reference evidence="2 3" key="1">
    <citation type="submission" date="2020-07" db="EMBL/GenBank/DDBJ databases">
        <authorList>
            <person name="Feng H."/>
        </authorList>
    </citation>
    <scope>NUCLEOTIDE SEQUENCE [LARGE SCALE GENOMIC DNA]</scope>
    <source>
        <strain evidence="3">s-11</strain>
    </source>
</reference>
<name>A0A7W1X8R6_9BACL</name>
<dbReference type="EMBL" id="JACEIP010000004">
    <property type="protein sequence ID" value="MBA4542138.1"/>
    <property type="molecule type" value="Genomic_DNA"/>
</dbReference>
<organism evidence="2 3">
    <name type="scientific">Thermoactinomyces daqus</name>
    <dbReference type="NCBI Taxonomy" id="1329516"/>
    <lineage>
        <taxon>Bacteria</taxon>
        <taxon>Bacillati</taxon>
        <taxon>Bacillota</taxon>
        <taxon>Bacilli</taxon>
        <taxon>Bacillales</taxon>
        <taxon>Thermoactinomycetaceae</taxon>
        <taxon>Thermoactinomyces</taxon>
    </lineage>
</organism>
<dbReference type="Proteomes" id="UP000530514">
    <property type="component" value="Unassembled WGS sequence"/>
</dbReference>
<dbReference type="AlphaFoldDB" id="A0A7W1X8R6"/>
<evidence type="ECO:0000313" key="2">
    <source>
        <dbReference type="EMBL" id="MBA4542138.1"/>
    </source>
</evidence>
<comment type="caution">
    <text evidence="2">The sequence shown here is derived from an EMBL/GenBank/DDBJ whole genome shotgun (WGS) entry which is preliminary data.</text>
</comment>
<sequence length="107" mass="12618">MSKLFEAFISANDLQAINKNKLFNEMLRSFKKLGLTHNNELKAVILDIDTYEQLVDRLEELEEMQEDIQLAHNLSERLQLPKENWLEKPNHTPRMEFLRSMEKGSST</sequence>
<dbReference type="RefSeq" id="WP_033099516.1">
    <property type="nucleotide sequence ID" value="NZ_JACEIP010000004.1"/>
</dbReference>
<feature type="coiled-coil region" evidence="1">
    <location>
        <begin position="41"/>
        <end position="71"/>
    </location>
</feature>
<keyword evidence="3" id="KW-1185">Reference proteome</keyword>
<proteinExistence type="predicted"/>
<accession>A0A7W1X8R6</accession>
<keyword evidence="1" id="KW-0175">Coiled coil</keyword>
<evidence type="ECO:0000313" key="3">
    <source>
        <dbReference type="Proteomes" id="UP000530514"/>
    </source>
</evidence>
<gene>
    <name evidence="2" type="ORF">H1164_04390</name>
</gene>